<sequence length="385" mass="41741">MRDLEKTLRDAVHDLADDAPHAFDLAGAARTQGRRIRRRRHAAAGAFALVLLSGVTVPYAWLRQMPQTPVVQPAPVEPSPTVTAGRSATQLPNFSIKEPYRLPGDAVVTMITIPSTVIVDGAETSGPNTYLSLDRGAAGYRKLPFDRSLAAMSPDSDVLAVSPDGERFAAEASRNQIVVLDARGRRLDTLNVDAYSRVGGDPVWSPDGSRLLIPTEDGFAVYETSTRKLREFQDPGIEPRCSDLCSFSWLPNGREFAVPREDLNEPRGEDIPDRIESVAVYSADTGARVRIIPMKGVPVGNQAWLPDGGSVLIREEQGIRVVDAVTGVPRGKLMAGPKAIYLSDGRILGYGSSFAQLYAADGTLLEEFRMPAQFAAEMTVEVARN</sequence>
<dbReference type="STRING" id="35752.SAMN05421541_12282"/>
<accession>A0A1I2LKE8</accession>
<dbReference type="Gene3D" id="2.120.10.30">
    <property type="entry name" value="TolB, C-terminal domain"/>
    <property type="match status" value="1"/>
</dbReference>
<reference evidence="2 3" key="1">
    <citation type="submission" date="2016-10" db="EMBL/GenBank/DDBJ databases">
        <authorList>
            <person name="de Groot N.N."/>
        </authorList>
    </citation>
    <scope>NUCLEOTIDE SEQUENCE [LARGE SCALE GENOMIC DNA]</scope>
    <source>
        <strain evidence="2 3">DSM 43019</strain>
    </source>
</reference>
<dbReference type="AlphaFoldDB" id="A0A1I2LKE8"/>
<protein>
    <recommendedName>
        <fullName evidence="4">WD40-like Beta Propeller Repeat</fullName>
    </recommendedName>
</protein>
<dbReference type="Proteomes" id="UP000199645">
    <property type="component" value="Unassembled WGS sequence"/>
</dbReference>
<dbReference type="EMBL" id="FONV01000022">
    <property type="protein sequence ID" value="SFF79745.1"/>
    <property type="molecule type" value="Genomic_DNA"/>
</dbReference>
<evidence type="ECO:0000313" key="3">
    <source>
        <dbReference type="Proteomes" id="UP000199645"/>
    </source>
</evidence>
<keyword evidence="1" id="KW-1133">Transmembrane helix</keyword>
<proteinExistence type="predicted"/>
<name>A0A1I2LKE8_9ACTN</name>
<keyword evidence="1" id="KW-0812">Transmembrane</keyword>
<evidence type="ECO:0000256" key="1">
    <source>
        <dbReference type="SAM" id="Phobius"/>
    </source>
</evidence>
<dbReference type="RefSeq" id="WP_143134130.1">
    <property type="nucleotide sequence ID" value="NZ_BOMT01000079.1"/>
</dbReference>
<dbReference type="InterPro" id="IPR011044">
    <property type="entry name" value="Quino_amine_DH_bsu"/>
</dbReference>
<gene>
    <name evidence="2" type="ORF">SAMN05421541_12282</name>
</gene>
<keyword evidence="1" id="KW-0472">Membrane</keyword>
<evidence type="ECO:0008006" key="4">
    <source>
        <dbReference type="Google" id="ProtNLM"/>
    </source>
</evidence>
<organism evidence="2 3">
    <name type="scientific">Actinoplanes philippinensis</name>
    <dbReference type="NCBI Taxonomy" id="35752"/>
    <lineage>
        <taxon>Bacteria</taxon>
        <taxon>Bacillati</taxon>
        <taxon>Actinomycetota</taxon>
        <taxon>Actinomycetes</taxon>
        <taxon>Micromonosporales</taxon>
        <taxon>Micromonosporaceae</taxon>
        <taxon>Actinoplanes</taxon>
    </lineage>
</organism>
<dbReference type="SUPFAM" id="SSF50969">
    <property type="entry name" value="YVTN repeat-like/Quinoprotein amine dehydrogenase"/>
    <property type="match status" value="1"/>
</dbReference>
<feature type="transmembrane region" description="Helical" evidence="1">
    <location>
        <begin position="42"/>
        <end position="62"/>
    </location>
</feature>
<dbReference type="InterPro" id="IPR011042">
    <property type="entry name" value="6-blade_b-propeller_TolB-like"/>
</dbReference>
<evidence type="ECO:0000313" key="2">
    <source>
        <dbReference type="EMBL" id="SFF79745.1"/>
    </source>
</evidence>
<keyword evidence="3" id="KW-1185">Reference proteome</keyword>
<dbReference type="OrthoDB" id="3516511at2"/>